<dbReference type="KEGG" id="crq:GCK72_019331"/>
<protein>
    <submittedName>
        <fullName evidence="1">Uncharacterized protein</fullName>
    </submittedName>
</protein>
<organism evidence="1 2">
    <name type="scientific">Caenorhabditis remanei</name>
    <name type="common">Caenorhabditis vulgaris</name>
    <dbReference type="NCBI Taxonomy" id="31234"/>
    <lineage>
        <taxon>Eukaryota</taxon>
        <taxon>Metazoa</taxon>
        <taxon>Ecdysozoa</taxon>
        <taxon>Nematoda</taxon>
        <taxon>Chromadorea</taxon>
        <taxon>Rhabditida</taxon>
        <taxon>Rhabditina</taxon>
        <taxon>Rhabditomorpha</taxon>
        <taxon>Rhabditoidea</taxon>
        <taxon>Rhabditidae</taxon>
        <taxon>Peloderinae</taxon>
        <taxon>Caenorhabditis</taxon>
    </lineage>
</organism>
<sequence>MKSLAARLDGSLDEISNNLFKLRSGELQVEMFWARLIHGDVWKVDVRLSGGGELALSLFGSFTESLHSLWVLGKINTLLLLELSNKVMHKGVVKVFSSEEGVSVGGFYFENSLLDLKNGNIEGSTSKIVDSDTENRWGINIFYIFLWLTSCLQHLYPIHRQVQQQLAH</sequence>
<dbReference type="RefSeq" id="XP_053581892.1">
    <property type="nucleotide sequence ID" value="XM_053732979.1"/>
</dbReference>
<dbReference type="AlphaFoldDB" id="A0A6A5GDH3"/>
<comment type="caution">
    <text evidence="1">The sequence shown here is derived from an EMBL/GenBank/DDBJ whole genome shotgun (WGS) entry which is preliminary data.</text>
</comment>
<name>A0A6A5GDH3_CAERE</name>
<dbReference type="Pfam" id="PF10712">
    <property type="entry name" value="NAD-GH"/>
    <property type="match status" value="1"/>
</dbReference>
<proteinExistence type="predicted"/>
<dbReference type="InterPro" id="IPR019651">
    <property type="entry name" value="Glutamate_DH_NAD-spec"/>
</dbReference>
<evidence type="ECO:0000313" key="1">
    <source>
        <dbReference type="EMBL" id="KAF1752776.1"/>
    </source>
</evidence>
<dbReference type="GeneID" id="78776776"/>
<gene>
    <name evidence="1" type="ORF">GCK72_019331</name>
</gene>
<reference evidence="1 2" key="1">
    <citation type="submission" date="2019-12" db="EMBL/GenBank/DDBJ databases">
        <title>Chromosome-level assembly of the Caenorhabditis remanei genome.</title>
        <authorList>
            <person name="Teterina A.A."/>
            <person name="Willis J.H."/>
            <person name="Phillips P.C."/>
        </authorList>
    </citation>
    <scope>NUCLEOTIDE SEQUENCE [LARGE SCALE GENOMIC DNA]</scope>
    <source>
        <strain evidence="1 2">PX506</strain>
        <tissue evidence="1">Whole organism</tissue>
    </source>
</reference>
<evidence type="ECO:0000313" key="2">
    <source>
        <dbReference type="Proteomes" id="UP000483820"/>
    </source>
</evidence>
<dbReference type="Proteomes" id="UP000483820">
    <property type="component" value="Chromosome V"/>
</dbReference>
<accession>A0A6A5GDH3</accession>
<dbReference type="CTD" id="78776776"/>
<dbReference type="EMBL" id="WUAV01000005">
    <property type="protein sequence ID" value="KAF1752776.1"/>
    <property type="molecule type" value="Genomic_DNA"/>
</dbReference>